<proteinExistence type="predicted"/>
<evidence type="ECO:0000313" key="3">
    <source>
        <dbReference type="Proteomes" id="UP000053989"/>
    </source>
</evidence>
<accession>A0A0C3A7W9</accession>
<gene>
    <name evidence="2" type="ORF">SCLCIDRAFT_1208337</name>
</gene>
<protein>
    <submittedName>
        <fullName evidence="2">Uncharacterized protein</fullName>
    </submittedName>
</protein>
<dbReference type="Proteomes" id="UP000053989">
    <property type="component" value="Unassembled WGS sequence"/>
</dbReference>
<keyword evidence="3" id="KW-1185">Reference proteome</keyword>
<evidence type="ECO:0000313" key="2">
    <source>
        <dbReference type="EMBL" id="KIM69798.1"/>
    </source>
</evidence>
<evidence type="ECO:0000256" key="1">
    <source>
        <dbReference type="SAM" id="MobiDB-lite"/>
    </source>
</evidence>
<reference evidence="3" key="2">
    <citation type="submission" date="2015-01" db="EMBL/GenBank/DDBJ databases">
        <title>Evolutionary Origins and Diversification of the Mycorrhizal Mutualists.</title>
        <authorList>
            <consortium name="DOE Joint Genome Institute"/>
            <consortium name="Mycorrhizal Genomics Consortium"/>
            <person name="Kohler A."/>
            <person name="Kuo A."/>
            <person name="Nagy L.G."/>
            <person name="Floudas D."/>
            <person name="Copeland A."/>
            <person name="Barry K.W."/>
            <person name="Cichocki N."/>
            <person name="Veneault-Fourrey C."/>
            <person name="LaButti K."/>
            <person name="Lindquist E.A."/>
            <person name="Lipzen A."/>
            <person name="Lundell T."/>
            <person name="Morin E."/>
            <person name="Murat C."/>
            <person name="Riley R."/>
            <person name="Ohm R."/>
            <person name="Sun H."/>
            <person name="Tunlid A."/>
            <person name="Henrissat B."/>
            <person name="Grigoriev I.V."/>
            <person name="Hibbett D.S."/>
            <person name="Martin F."/>
        </authorList>
    </citation>
    <scope>NUCLEOTIDE SEQUENCE [LARGE SCALE GENOMIC DNA]</scope>
    <source>
        <strain evidence="3">Foug A</strain>
    </source>
</reference>
<dbReference type="HOGENOM" id="CLU_2172570_0_0_1"/>
<organism evidence="2 3">
    <name type="scientific">Scleroderma citrinum Foug A</name>
    <dbReference type="NCBI Taxonomy" id="1036808"/>
    <lineage>
        <taxon>Eukaryota</taxon>
        <taxon>Fungi</taxon>
        <taxon>Dikarya</taxon>
        <taxon>Basidiomycota</taxon>
        <taxon>Agaricomycotina</taxon>
        <taxon>Agaricomycetes</taxon>
        <taxon>Agaricomycetidae</taxon>
        <taxon>Boletales</taxon>
        <taxon>Sclerodermatineae</taxon>
        <taxon>Sclerodermataceae</taxon>
        <taxon>Scleroderma</taxon>
    </lineage>
</organism>
<feature type="region of interest" description="Disordered" evidence="1">
    <location>
        <begin position="89"/>
        <end position="110"/>
    </location>
</feature>
<dbReference type="InParanoid" id="A0A0C3A7W9"/>
<dbReference type="AlphaFoldDB" id="A0A0C3A7W9"/>
<sequence length="110" mass="11986">MHWNSIRQTSLSRHFHHSSLTVCPAPDASRRARTCLASHATALLPITPPGPATGDSEVEGLLNESETLAALFAQKPKSELGPWMDAWGLGRTSECDEESTSEYDAEHEEA</sequence>
<dbReference type="EMBL" id="KN822006">
    <property type="protein sequence ID" value="KIM69798.1"/>
    <property type="molecule type" value="Genomic_DNA"/>
</dbReference>
<reference evidence="2 3" key="1">
    <citation type="submission" date="2014-04" db="EMBL/GenBank/DDBJ databases">
        <authorList>
            <consortium name="DOE Joint Genome Institute"/>
            <person name="Kuo A."/>
            <person name="Kohler A."/>
            <person name="Nagy L.G."/>
            <person name="Floudas D."/>
            <person name="Copeland A."/>
            <person name="Barry K.W."/>
            <person name="Cichocki N."/>
            <person name="Veneault-Fourrey C."/>
            <person name="LaButti K."/>
            <person name="Lindquist E.A."/>
            <person name="Lipzen A."/>
            <person name="Lundell T."/>
            <person name="Morin E."/>
            <person name="Murat C."/>
            <person name="Sun H."/>
            <person name="Tunlid A."/>
            <person name="Henrissat B."/>
            <person name="Grigoriev I.V."/>
            <person name="Hibbett D.S."/>
            <person name="Martin F."/>
            <person name="Nordberg H.P."/>
            <person name="Cantor M.N."/>
            <person name="Hua S.X."/>
        </authorList>
    </citation>
    <scope>NUCLEOTIDE SEQUENCE [LARGE SCALE GENOMIC DNA]</scope>
    <source>
        <strain evidence="2 3">Foug A</strain>
    </source>
</reference>
<feature type="compositionally biased region" description="Acidic residues" evidence="1">
    <location>
        <begin position="95"/>
        <end position="110"/>
    </location>
</feature>
<name>A0A0C3A7W9_9AGAM</name>